<dbReference type="PROSITE" id="PS50977">
    <property type="entry name" value="HTH_TETR_2"/>
    <property type="match status" value="1"/>
</dbReference>
<evidence type="ECO:0000256" key="2">
    <source>
        <dbReference type="ARBA" id="ARBA00023125"/>
    </source>
</evidence>
<dbReference type="PANTHER" id="PTHR47506">
    <property type="entry name" value="TRANSCRIPTIONAL REGULATORY PROTEIN"/>
    <property type="match status" value="1"/>
</dbReference>
<reference evidence="6 7" key="1">
    <citation type="submission" date="2020-10" db="EMBL/GenBank/DDBJ databases">
        <title>Haloactinobacterium sp. RN3S43, a bacterium isolated from saline soil.</title>
        <authorList>
            <person name="Sun J.-Q."/>
        </authorList>
    </citation>
    <scope>NUCLEOTIDE SEQUENCE [LARGE SCALE GENOMIC DNA]</scope>
    <source>
        <strain evidence="6 7">RN3S43</strain>
    </source>
</reference>
<dbReference type="PRINTS" id="PR00455">
    <property type="entry name" value="HTHTETR"/>
</dbReference>
<dbReference type="KEGG" id="halt:IM660_19245"/>
<dbReference type="Gene3D" id="1.10.357.10">
    <property type="entry name" value="Tetracycline Repressor, domain 2"/>
    <property type="match status" value="1"/>
</dbReference>
<feature type="DNA-binding region" description="H-T-H motif" evidence="4">
    <location>
        <begin position="40"/>
        <end position="59"/>
    </location>
</feature>
<proteinExistence type="predicted"/>
<evidence type="ECO:0000256" key="3">
    <source>
        <dbReference type="ARBA" id="ARBA00023163"/>
    </source>
</evidence>
<dbReference type="GO" id="GO:0003677">
    <property type="term" value="F:DNA binding"/>
    <property type="evidence" value="ECO:0007669"/>
    <property type="project" value="UniProtKB-UniRule"/>
</dbReference>
<dbReference type="AlphaFoldDB" id="A0A7M1SSY9"/>
<protein>
    <submittedName>
        <fullName evidence="6">TetR/AcrR family transcriptional regulator</fullName>
    </submittedName>
</protein>
<organism evidence="6 7">
    <name type="scientific">Ruania alkalisoli</name>
    <dbReference type="NCBI Taxonomy" id="2779775"/>
    <lineage>
        <taxon>Bacteria</taxon>
        <taxon>Bacillati</taxon>
        <taxon>Actinomycetota</taxon>
        <taxon>Actinomycetes</taxon>
        <taxon>Micrococcales</taxon>
        <taxon>Ruaniaceae</taxon>
        <taxon>Ruania</taxon>
    </lineage>
</organism>
<feature type="domain" description="HTH tetR-type" evidence="5">
    <location>
        <begin position="17"/>
        <end position="77"/>
    </location>
</feature>
<evidence type="ECO:0000313" key="7">
    <source>
        <dbReference type="Proteomes" id="UP000593758"/>
    </source>
</evidence>
<keyword evidence="7" id="KW-1185">Reference proteome</keyword>
<evidence type="ECO:0000256" key="1">
    <source>
        <dbReference type="ARBA" id="ARBA00023015"/>
    </source>
</evidence>
<evidence type="ECO:0000259" key="5">
    <source>
        <dbReference type="PROSITE" id="PS50977"/>
    </source>
</evidence>
<dbReference type="PANTHER" id="PTHR47506:SF6">
    <property type="entry name" value="HTH-TYPE TRANSCRIPTIONAL REPRESSOR NEMR"/>
    <property type="match status" value="1"/>
</dbReference>
<sequence length="207" mass="22590">MAHEQPRRPGRPPAGGEDKRERILTEAIALFARSGYAATSLADVAQAAQISKAGLLHHFGSKGSLYSAVLEWRDTRDAGALTSATDVWQQLDNFADLMDRNAEDPAMVGLYMAMAVEGTHSGHPAHTWLTDHFTRAVDTLTAGFERGKIDGAVHPDAPSRDLARSVVALADGIQLQWLTVTSPDQEPVRMGDQIRQLTELIRARWAI</sequence>
<gene>
    <name evidence="6" type="ORF">IM660_19245</name>
</gene>
<name>A0A7M1SSY9_9MICO</name>
<dbReference type="Pfam" id="PF00440">
    <property type="entry name" value="TetR_N"/>
    <property type="match status" value="1"/>
</dbReference>
<dbReference type="InterPro" id="IPR001647">
    <property type="entry name" value="HTH_TetR"/>
</dbReference>
<dbReference type="InterPro" id="IPR036271">
    <property type="entry name" value="Tet_transcr_reg_TetR-rel_C_sf"/>
</dbReference>
<dbReference type="InterPro" id="IPR009057">
    <property type="entry name" value="Homeodomain-like_sf"/>
</dbReference>
<dbReference type="Proteomes" id="UP000593758">
    <property type="component" value="Chromosome"/>
</dbReference>
<evidence type="ECO:0000256" key="4">
    <source>
        <dbReference type="PROSITE-ProRule" id="PRU00335"/>
    </source>
</evidence>
<dbReference type="EMBL" id="CP063169">
    <property type="protein sequence ID" value="QOR70679.1"/>
    <property type="molecule type" value="Genomic_DNA"/>
</dbReference>
<dbReference type="SUPFAM" id="SSF46689">
    <property type="entry name" value="Homeodomain-like"/>
    <property type="match status" value="1"/>
</dbReference>
<dbReference type="RefSeq" id="WP_193497354.1">
    <property type="nucleotide sequence ID" value="NZ_CP063169.1"/>
</dbReference>
<keyword evidence="2 4" id="KW-0238">DNA-binding</keyword>
<keyword evidence="3" id="KW-0804">Transcription</keyword>
<keyword evidence="1" id="KW-0805">Transcription regulation</keyword>
<dbReference type="SUPFAM" id="SSF48498">
    <property type="entry name" value="Tetracyclin repressor-like, C-terminal domain"/>
    <property type="match status" value="1"/>
</dbReference>
<accession>A0A7M1SSY9</accession>
<dbReference type="Gene3D" id="1.10.10.60">
    <property type="entry name" value="Homeodomain-like"/>
    <property type="match status" value="1"/>
</dbReference>
<evidence type="ECO:0000313" key="6">
    <source>
        <dbReference type="EMBL" id="QOR70679.1"/>
    </source>
</evidence>